<proteinExistence type="predicted"/>
<reference evidence="1 2" key="1">
    <citation type="journal article" date="2006" name="Science">
        <title>Phytophthora genome sequences uncover evolutionary origins and mechanisms of pathogenesis.</title>
        <authorList>
            <person name="Tyler B.M."/>
            <person name="Tripathy S."/>
            <person name="Zhang X."/>
            <person name="Dehal P."/>
            <person name="Jiang R.H."/>
            <person name="Aerts A."/>
            <person name="Arredondo F.D."/>
            <person name="Baxter L."/>
            <person name="Bensasson D."/>
            <person name="Beynon J.L."/>
            <person name="Chapman J."/>
            <person name="Damasceno C.M."/>
            <person name="Dorrance A.E."/>
            <person name="Dou D."/>
            <person name="Dickerman A.W."/>
            <person name="Dubchak I.L."/>
            <person name="Garbelotto M."/>
            <person name="Gijzen M."/>
            <person name="Gordon S.G."/>
            <person name="Govers F."/>
            <person name="Grunwald N.J."/>
            <person name="Huang W."/>
            <person name="Ivors K.L."/>
            <person name="Jones R.W."/>
            <person name="Kamoun S."/>
            <person name="Krampis K."/>
            <person name="Lamour K.H."/>
            <person name="Lee M.K."/>
            <person name="McDonald W.H."/>
            <person name="Medina M."/>
            <person name="Meijer H.J."/>
            <person name="Nordberg E.K."/>
            <person name="Maclean D.J."/>
            <person name="Ospina-Giraldo M.D."/>
            <person name="Morris P.F."/>
            <person name="Phuntumart V."/>
            <person name="Putnam N.H."/>
            <person name="Rash S."/>
            <person name="Rose J.K."/>
            <person name="Sakihama Y."/>
            <person name="Salamov A.A."/>
            <person name="Savidor A."/>
            <person name="Scheuring C.F."/>
            <person name="Smith B.M."/>
            <person name="Sobral B.W."/>
            <person name="Terry A."/>
            <person name="Torto-Alalibo T.A."/>
            <person name="Win J."/>
            <person name="Xu Z."/>
            <person name="Zhang H."/>
            <person name="Grigoriev I.V."/>
            <person name="Rokhsar D.S."/>
            <person name="Boore J.L."/>
        </authorList>
    </citation>
    <scope>NUCLEOTIDE SEQUENCE [LARGE SCALE GENOMIC DNA]</scope>
    <source>
        <strain evidence="1 2">P6497</strain>
    </source>
</reference>
<evidence type="ECO:0000313" key="2">
    <source>
        <dbReference type="Proteomes" id="UP000002640"/>
    </source>
</evidence>
<dbReference type="AlphaFoldDB" id="G5ADL7"/>
<gene>
    <name evidence="1" type="ORF">PHYSODRAFT_307262</name>
</gene>
<organism evidence="1 2">
    <name type="scientific">Phytophthora sojae (strain P6497)</name>
    <name type="common">Soybean stem and root rot agent</name>
    <name type="synonym">Phytophthora megasperma f. sp. glycines</name>
    <dbReference type="NCBI Taxonomy" id="1094619"/>
    <lineage>
        <taxon>Eukaryota</taxon>
        <taxon>Sar</taxon>
        <taxon>Stramenopiles</taxon>
        <taxon>Oomycota</taxon>
        <taxon>Peronosporomycetes</taxon>
        <taxon>Peronosporales</taxon>
        <taxon>Peronosporaceae</taxon>
        <taxon>Phytophthora</taxon>
    </lineage>
</organism>
<dbReference type="InParanoid" id="G5ADL7"/>
<dbReference type="GeneID" id="20642859"/>
<dbReference type="RefSeq" id="XP_009538167.1">
    <property type="nucleotide sequence ID" value="XM_009539872.1"/>
</dbReference>
<dbReference type="KEGG" id="psoj:PHYSODRAFT_307262"/>
<accession>G5ADL7</accession>
<keyword evidence="2" id="KW-1185">Reference proteome</keyword>
<sequence length="146" mass="16674">MAPGVIIEDDRGVEAMLEHWRLVSISQPNFEIKVVRLENGPDSSIIATTKINIIMCKSMLQHTFPNLDKFERGRRLAAKLLGQPFEINGSIQFNWDNEKSCMLSLQHKSDVMMPIIRFLGDLDDVAFIFDQQYSRLLARRLLAPSA</sequence>
<evidence type="ECO:0000313" key="1">
    <source>
        <dbReference type="EMBL" id="EGZ06270.1"/>
    </source>
</evidence>
<dbReference type="EMBL" id="JH159164">
    <property type="protein sequence ID" value="EGZ06270.1"/>
    <property type="molecule type" value="Genomic_DNA"/>
</dbReference>
<dbReference type="Proteomes" id="UP000002640">
    <property type="component" value="Unassembled WGS sequence"/>
</dbReference>
<protein>
    <submittedName>
        <fullName evidence="1">Uncharacterized protein</fullName>
    </submittedName>
</protein>
<name>G5ADL7_PHYSP</name>